<feature type="compositionally biased region" description="Low complexity" evidence="1">
    <location>
        <begin position="296"/>
        <end position="312"/>
    </location>
</feature>
<dbReference type="Proteomes" id="UP000887578">
    <property type="component" value="Unplaced"/>
</dbReference>
<dbReference type="WBParaSite" id="PDA_v2.g25625.t1">
    <property type="protein sequence ID" value="PDA_v2.g25625.t1"/>
    <property type="gene ID" value="PDA_v2.g25625"/>
</dbReference>
<reference evidence="3" key="1">
    <citation type="submission" date="2022-11" db="UniProtKB">
        <authorList>
            <consortium name="WormBaseParasite"/>
        </authorList>
    </citation>
    <scope>IDENTIFICATION</scope>
</reference>
<evidence type="ECO:0000313" key="2">
    <source>
        <dbReference type="Proteomes" id="UP000887578"/>
    </source>
</evidence>
<feature type="region of interest" description="Disordered" evidence="1">
    <location>
        <begin position="251"/>
        <end position="312"/>
    </location>
</feature>
<evidence type="ECO:0000256" key="1">
    <source>
        <dbReference type="SAM" id="MobiDB-lite"/>
    </source>
</evidence>
<feature type="compositionally biased region" description="Low complexity" evidence="1">
    <location>
        <begin position="251"/>
        <end position="288"/>
    </location>
</feature>
<protein>
    <submittedName>
        <fullName evidence="3">Uncharacterized protein</fullName>
    </submittedName>
</protein>
<proteinExistence type="predicted"/>
<name>A0A914Q465_9BILA</name>
<sequence length="341" mass="37717">MNVFDLYDSDDFNNFVDTLEGLTINETFAGSSVYKITSKSGCFTIYCAEKDILVLGTVLFRMQKENNNVDSFLVLNNLQTSTYGNFSFSSGLNGNPYFDVPFYELDLWKQVILYTPILSIVASPSSSLTFKISDDPLTDPKDSGKEKGVLVSPYYSGVNYSFIVGYGLHLKNTESANFIVKNISCDANVVLQNKLTNENHTFFANENYFTNGSEFYLYGNDVFRIEYTFDILPQDPTTTKAVIQTTSSIPPSTTTTLIQTTSSTTTPPSTTTTTLETTSVTPLSSSTRTPHKRTTPPKVQTTTTATTTFPPSRLTTHKNSGFISSYNIGTLLFALCFIPCL</sequence>
<keyword evidence="2" id="KW-1185">Reference proteome</keyword>
<evidence type="ECO:0000313" key="3">
    <source>
        <dbReference type="WBParaSite" id="PDA_v2.g25625.t1"/>
    </source>
</evidence>
<dbReference type="AlphaFoldDB" id="A0A914Q465"/>
<organism evidence="2 3">
    <name type="scientific">Panagrolaimus davidi</name>
    <dbReference type="NCBI Taxonomy" id="227884"/>
    <lineage>
        <taxon>Eukaryota</taxon>
        <taxon>Metazoa</taxon>
        <taxon>Ecdysozoa</taxon>
        <taxon>Nematoda</taxon>
        <taxon>Chromadorea</taxon>
        <taxon>Rhabditida</taxon>
        <taxon>Tylenchina</taxon>
        <taxon>Panagrolaimomorpha</taxon>
        <taxon>Panagrolaimoidea</taxon>
        <taxon>Panagrolaimidae</taxon>
        <taxon>Panagrolaimus</taxon>
    </lineage>
</organism>
<accession>A0A914Q465</accession>